<feature type="transmembrane region" description="Helical" evidence="8">
    <location>
        <begin position="61"/>
        <end position="84"/>
    </location>
</feature>
<keyword evidence="11" id="KW-1185">Reference proteome</keyword>
<feature type="transmembrane region" description="Helical" evidence="8">
    <location>
        <begin position="387"/>
        <end position="407"/>
    </location>
</feature>
<feature type="transmembrane region" description="Helical" evidence="8">
    <location>
        <begin position="419"/>
        <end position="442"/>
    </location>
</feature>
<feature type="transmembrane region" description="Helical" evidence="8">
    <location>
        <begin position="137"/>
        <end position="155"/>
    </location>
</feature>
<evidence type="ECO:0000256" key="6">
    <source>
        <dbReference type="ARBA" id="ARBA00023136"/>
    </source>
</evidence>
<dbReference type="PANTHER" id="PTHR48022">
    <property type="entry name" value="PLASTIDIC GLUCOSE TRANSPORTER 4"/>
    <property type="match status" value="1"/>
</dbReference>
<keyword evidence="3 7" id="KW-0813">Transport</keyword>
<dbReference type="Proteomes" id="UP000654370">
    <property type="component" value="Unassembled WGS sequence"/>
</dbReference>
<name>A0A8H7UG24_MORIS</name>
<evidence type="ECO:0000256" key="3">
    <source>
        <dbReference type="ARBA" id="ARBA00022448"/>
    </source>
</evidence>
<dbReference type="InterPro" id="IPR005829">
    <property type="entry name" value="Sugar_transporter_CS"/>
</dbReference>
<feature type="transmembrane region" description="Helical" evidence="8">
    <location>
        <begin position="488"/>
        <end position="506"/>
    </location>
</feature>
<evidence type="ECO:0000256" key="4">
    <source>
        <dbReference type="ARBA" id="ARBA00022692"/>
    </source>
</evidence>
<feature type="transmembrane region" description="Helical" evidence="8">
    <location>
        <begin position="194"/>
        <end position="212"/>
    </location>
</feature>
<feature type="transmembrane region" description="Helical" evidence="8">
    <location>
        <begin position="161"/>
        <end position="182"/>
    </location>
</feature>
<evidence type="ECO:0000259" key="9">
    <source>
        <dbReference type="PROSITE" id="PS50850"/>
    </source>
</evidence>
<evidence type="ECO:0000256" key="7">
    <source>
        <dbReference type="RuleBase" id="RU003346"/>
    </source>
</evidence>
<evidence type="ECO:0000256" key="5">
    <source>
        <dbReference type="ARBA" id="ARBA00022989"/>
    </source>
</evidence>
<keyword evidence="5 8" id="KW-1133">Transmembrane helix</keyword>
<dbReference type="InterPro" id="IPR050360">
    <property type="entry name" value="MFS_Sugar_Transporters"/>
</dbReference>
<dbReference type="InterPro" id="IPR036259">
    <property type="entry name" value="MFS_trans_sf"/>
</dbReference>
<feature type="transmembrane region" description="Helical" evidence="8">
    <location>
        <begin position="224"/>
        <end position="247"/>
    </location>
</feature>
<gene>
    <name evidence="10" type="ORF">INT43_000340</name>
</gene>
<dbReference type="AlphaFoldDB" id="A0A8H7UG24"/>
<proteinExistence type="inferred from homology"/>
<evidence type="ECO:0000256" key="2">
    <source>
        <dbReference type="ARBA" id="ARBA00010992"/>
    </source>
</evidence>
<evidence type="ECO:0000313" key="11">
    <source>
        <dbReference type="Proteomes" id="UP000654370"/>
    </source>
</evidence>
<reference evidence="10" key="1">
    <citation type="submission" date="2020-12" db="EMBL/GenBank/DDBJ databases">
        <title>Metabolic potential, ecology and presence of endohyphal bacteria is reflected in genomic diversity of Mucoromycotina.</title>
        <authorList>
            <person name="Muszewska A."/>
            <person name="Okrasinska A."/>
            <person name="Steczkiewicz K."/>
            <person name="Drgas O."/>
            <person name="Orlowska M."/>
            <person name="Perlinska-Lenart U."/>
            <person name="Aleksandrzak-Piekarczyk T."/>
            <person name="Szatraj K."/>
            <person name="Zielenkiewicz U."/>
            <person name="Pilsyk S."/>
            <person name="Malc E."/>
            <person name="Mieczkowski P."/>
            <person name="Kruszewska J.S."/>
            <person name="Biernat P."/>
            <person name="Pawlowska J."/>
        </authorList>
    </citation>
    <scope>NUCLEOTIDE SEQUENCE</scope>
    <source>
        <strain evidence="10">WA0000067209</strain>
    </source>
</reference>
<sequence>MDLEKKAIANVFETQHAQVKDLEDIPSTNSDSNSGKQTIREQYAKLFHNLKKDKRFTLWSLYVMSLVFGWGYDAGLSGVAIAYPQFRATYGNYYAEGDQYVIPAVWQSLWNAASTIGQVFGAYLSGQFADWKGRKPLLFLAVFLSIAASFALVFAPNLPTLFVSKLFLGLSVGFSTAIPPLYVTENAPANLRSVLSSLTNIIIVLGFFLSSLTGYGSSYIAGQWSYRVAFLLTFLVPSLFLLLLPWLPESPVWYMKQGEESKARVAIIKLFGPQVDVDARIEVIRAELEVGQGEKQDDSQGEKQSENAGGWKEIFSKQHRTRTLTSVLALQVQNFSGGYFANTYQTYYFQLIGKTDSFALTSISSALQFLANLVAVCLSDILPRRKALIGGGCILCVWSLIIGGTSLAETTNTAANTALVAFMLTWSMLYTASIGCFGWAVAQETAAQSTRPKTISFTVVCQQLTALMLSSVFPYFINPDQLNWGGKVMFPFVGAEAIFLLALFFFQPETKNRTNHEIDTLYANNIPPRKFDQYVVNGNVVERKGAEF</sequence>
<comment type="similarity">
    <text evidence="2 7">Belongs to the major facilitator superfamily. Sugar transporter (TC 2.A.1.1) family.</text>
</comment>
<dbReference type="GO" id="GO:0016020">
    <property type="term" value="C:membrane"/>
    <property type="evidence" value="ECO:0007669"/>
    <property type="project" value="UniProtKB-SubCell"/>
</dbReference>
<dbReference type="NCBIfam" id="TIGR00879">
    <property type="entry name" value="SP"/>
    <property type="match status" value="1"/>
</dbReference>
<dbReference type="PROSITE" id="PS00217">
    <property type="entry name" value="SUGAR_TRANSPORT_2"/>
    <property type="match status" value="1"/>
</dbReference>
<keyword evidence="6 8" id="KW-0472">Membrane</keyword>
<dbReference type="InterPro" id="IPR003663">
    <property type="entry name" value="Sugar/inositol_transpt"/>
</dbReference>
<feature type="domain" description="Major facilitator superfamily (MFS) profile" evidence="9">
    <location>
        <begin position="59"/>
        <end position="511"/>
    </location>
</feature>
<dbReference type="OrthoDB" id="6612291at2759"/>
<accession>A0A8H7UG24</accession>
<dbReference type="Gene3D" id="1.20.1250.20">
    <property type="entry name" value="MFS general substrate transporter like domains"/>
    <property type="match status" value="1"/>
</dbReference>
<organism evidence="10 11">
    <name type="scientific">Mortierella isabellina</name>
    <name type="common">Filamentous fungus</name>
    <name type="synonym">Umbelopsis isabellina</name>
    <dbReference type="NCBI Taxonomy" id="91625"/>
    <lineage>
        <taxon>Eukaryota</taxon>
        <taxon>Fungi</taxon>
        <taxon>Fungi incertae sedis</taxon>
        <taxon>Mucoromycota</taxon>
        <taxon>Mucoromycotina</taxon>
        <taxon>Umbelopsidomycetes</taxon>
        <taxon>Umbelopsidales</taxon>
        <taxon>Umbelopsidaceae</taxon>
        <taxon>Umbelopsis</taxon>
    </lineage>
</organism>
<dbReference type="GO" id="GO:0005351">
    <property type="term" value="F:carbohydrate:proton symporter activity"/>
    <property type="evidence" value="ECO:0007669"/>
    <property type="project" value="TreeGrafter"/>
</dbReference>
<evidence type="ECO:0000313" key="10">
    <source>
        <dbReference type="EMBL" id="KAG2184431.1"/>
    </source>
</evidence>
<comment type="caution">
    <text evidence="10">The sequence shown here is derived from an EMBL/GenBank/DDBJ whole genome shotgun (WGS) entry which is preliminary data.</text>
</comment>
<keyword evidence="4 8" id="KW-0812">Transmembrane</keyword>
<evidence type="ECO:0000256" key="8">
    <source>
        <dbReference type="SAM" id="Phobius"/>
    </source>
</evidence>
<dbReference type="InterPro" id="IPR020846">
    <property type="entry name" value="MFS_dom"/>
</dbReference>
<dbReference type="PANTHER" id="PTHR48022:SF15">
    <property type="entry name" value="ALPHA-GLUCOSIDE TRANSPORTER, PUTATIVE (AFU_ORTHOLOGUE AFUA_5G00500)-RELATED"/>
    <property type="match status" value="1"/>
</dbReference>
<dbReference type="Pfam" id="PF00083">
    <property type="entry name" value="Sugar_tr"/>
    <property type="match status" value="1"/>
</dbReference>
<evidence type="ECO:0000256" key="1">
    <source>
        <dbReference type="ARBA" id="ARBA00004141"/>
    </source>
</evidence>
<dbReference type="SUPFAM" id="SSF103473">
    <property type="entry name" value="MFS general substrate transporter"/>
    <property type="match status" value="1"/>
</dbReference>
<dbReference type="EMBL" id="JAEPQZ010000002">
    <property type="protein sequence ID" value="KAG2184431.1"/>
    <property type="molecule type" value="Genomic_DNA"/>
</dbReference>
<dbReference type="PROSITE" id="PS50850">
    <property type="entry name" value="MFS"/>
    <property type="match status" value="1"/>
</dbReference>
<protein>
    <recommendedName>
        <fullName evidence="9">Major facilitator superfamily (MFS) profile domain-containing protein</fullName>
    </recommendedName>
</protein>
<dbReference type="FunFam" id="1.20.1250.20:FF:000078">
    <property type="entry name" value="MFS maltose transporter, putative"/>
    <property type="match status" value="1"/>
</dbReference>
<feature type="transmembrane region" description="Helical" evidence="8">
    <location>
        <begin position="454"/>
        <end position="476"/>
    </location>
</feature>
<comment type="subcellular location">
    <subcellularLocation>
        <location evidence="1">Membrane</location>
        <topology evidence="1">Multi-pass membrane protein</topology>
    </subcellularLocation>
</comment>
<dbReference type="InterPro" id="IPR005828">
    <property type="entry name" value="MFS_sugar_transport-like"/>
</dbReference>